<dbReference type="RefSeq" id="WP_005993714.1">
    <property type="nucleotide sequence ID" value="NZ_AECZ01000012.1"/>
</dbReference>
<keyword evidence="1" id="KW-1133">Transmembrane helix</keyword>
<proteinExistence type="predicted"/>
<name>E1JWZ6_SOLFR</name>
<dbReference type="STRING" id="596151.DesfrDRAFT_2145"/>
<dbReference type="EMBL" id="AECZ01000012">
    <property type="protein sequence ID" value="EFL51200.1"/>
    <property type="molecule type" value="Genomic_DNA"/>
</dbReference>
<organism evidence="2 3">
    <name type="scientific">Solidesulfovibrio fructosivorans JJ]</name>
    <dbReference type="NCBI Taxonomy" id="596151"/>
    <lineage>
        <taxon>Bacteria</taxon>
        <taxon>Pseudomonadati</taxon>
        <taxon>Thermodesulfobacteriota</taxon>
        <taxon>Desulfovibrionia</taxon>
        <taxon>Desulfovibrionales</taxon>
        <taxon>Desulfovibrionaceae</taxon>
        <taxon>Solidesulfovibrio</taxon>
    </lineage>
</organism>
<evidence type="ECO:0000313" key="2">
    <source>
        <dbReference type="EMBL" id="EFL51200.1"/>
    </source>
</evidence>
<feature type="transmembrane region" description="Helical" evidence="1">
    <location>
        <begin position="20"/>
        <end position="41"/>
    </location>
</feature>
<keyword evidence="1" id="KW-0472">Membrane</keyword>
<sequence>MYPTQYNQNYPSQQRLTNLPVGAVATMGLVGGLLGGIVTAARDMREVRAGSMARAEVAGDVLKEAVGTGLATAVGTAAGGLVFRNGALALATMAAVGIGTKYLYDGLVSAAKDAKKTAAAPVKVTNKKA</sequence>
<dbReference type="Pfam" id="PF26373">
    <property type="entry name" value="MamC"/>
    <property type="match status" value="1"/>
</dbReference>
<dbReference type="AlphaFoldDB" id="E1JWZ6"/>
<evidence type="ECO:0000256" key="1">
    <source>
        <dbReference type="SAM" id="Phobius"/>
    </source>
</evidence>
<evidence type="ECO:0008006" key="4">
    <source>
        <dbReference type="Google" id="ProtNLM"/>
    </source>
</evidence>
<protein>
    <recommendedName>
        <fullName evidence="4">Transmembrane protein</fullName>
    </recommendedName>
</protein>
<dbReference type="InterPro" id="IPR058956">
    <property type="entry name" value="MamC"/>
</dbReference>
<keyword evidence="3" id="KW-1185">Reference proteome</keyword>
<dbReference type="Proteomes" id="UP000006250">
    <property type="component" value="Unassembled WGS sequence"/>
</dbReference>
<gene>
    <name evidence="2" type="ORF">DesfrDRAFT_2145</name>
</gene>
<comment type="caution">
    <text evidence="2">The sequence shown here is derived from an EMBL/GenBank/DDBJ whole genome shotgun (WGS) entry which is preliminary data.</text>
</comment>
<keyword evidence="1" id="KW-0812">Transmembrane</keyword>
<accession>E1JWZ6</accession>
<evidence type="ECO:0000313" key="3">
    <source>
        <dbReference type="Proteomes" id="UP000006250"/>
    </source>
</evidence>
<reference evidence="2 3" key="1">
    <citation type="submission" date="2010-08" db="EMBL/GenBank/DDBJ databases">
        <title>The draft genome of Desulfovibrio fructosovorans JJ.</title>
        <authorList>
            <consortium name="US DOE Joint Genome Institute (JGI-PGF)"/>
            <person name="Lucas S."/>
            <person name="Copeland A."/>
            <person name="Lapidus A."/>
            <person name="Cheng J.-F."/>
            <person name="Bruce D."/>
            <person name="Goodwin L."/>
            <person name="Pitluck S."/>
            <person name="Land M.L."/>
            <person name="Hauser L."/>
            <person name="Chang Y.-J."/>
            <person name="Jeffries C."/>
            <person name="Wall J.D."/>
            <person name="Stahl D.A."/>
            <person name="Arkin A.P."/>
            <person name="Dehal P."/>
            <person name="Stolyar S.M."/>
            <person name="Hazen T.C."/>
            <person name="Woyke T.J."/>
        </authorList>
    </citation>
    <scope>NUCLEOTIDE SEQUENCE [LARGE SCALE GENOMIC DNA]</scope>
    <source>
        <strain evidence="2 3">JJ</strain>
    </source>
</reference>